<dbReference type="Proteomes" id="UP001320245">
    <property type="component" value="Unassembled WGS sequence"/>
</dbReference>
<feature type="compositionally biased region" description="Polar residues" evidence="1">
    <location>
        <begin position="64"/>
        <end position="80"/>
    </location>
</feature>
<organism evidence="2 3">
    <name type="scientific">Cytospora paraplurivora</name>
    <dbReference type="NCBI Taxonomy" id="2898453"/>
    <lineage>
        <taxon>Eukaryota</taxon>
        <taxon>Fungi</taxon>
        <taxon>Dikarya</taxon>
        <taxon>Ascomycota</taxon>
        <taxon>Pezizomycotina</taxon>
        <taxon>Sordariomycetes</taxon>
        <taxon>Sordariomycetidae</taxon>
        <taxon>Diaporthales</taxon>
        <taxon>Cytosporaceae</taxon>
        <taxon>Cytospora</taxon>
    </lineage>
</organism>
<name>A0AAN9UC27_9PEZI</name>
<protein>
    <submittedName>
        <fullName evidence="2">Uncharacterized protein</fullName>
    </submittedName>
</protein>
<sequence length="343" mass="39771">MPKRDGQASEIESQEDMEHQQPLNSGSDSDLDFSTILKKAQCRGRRCRRIILSDNEDGADDQTYRPTVTAPQAGLNSDNENTNTTNVEAEKMLSSTPMTPVKKRAATEAYPSPPPTKKRIRMSLSSDGDHKLAVVDVEAKPSLMKRDHKPRPIVVSKRNDVDDVYPTHHHVRTPQDDWEEWRFDLSSPRLVRPLPLRYTRVELQNPHTGSVYDSVHVPGTPEDNIKKVLFLHSERTGIKWVGKMAEQKLAEEIRKYERVKKFWLFNHGYAYCPGWDCKHEFVAANFAEEIQSPWVAAWMAELIGRRDVYLILDHLEWRMRKQMEDMEKQERLERLENLEGNEV</sequence>
<dbReference type="EMBL" id="JAJSPL020000008">
    <property type="protein sequence ID" value="KAK7745440.1"/>
    <property type="molecule type" value="Genomic_DNA"/>
</dbReference>
<evidence type="ECO:0000256" key="1">
    <source>
        <dbReference type="SAM" id="MobiDB-lite"/>
    </source>
</evidence>
<comment type="caution">
    <text evidence="2">The sequence shown here is derived from an EMBL/GenBank/DDBJ whole genome shotgun (WGS) entry which is preliminary data.</text>
</comment>
<feature type="region of interest" description="Disordered" evidence="1">
    <location>
        <begin position="57"/>
        <end position="117"/>
    </location>
</feature>
<evidence type="ECO:0000313" key="2">
    <source>
        <dbReference type="EMBL" id="KAK7745440.1"/>
    </source>
</evidence>
<reference evidence="2 3" key="1">
    <citation type="journal article" date="2023" name="PLoS ONE">
        <title>Cytospora paraplurivora sp. nov. isolated from orchards with fruit tree decline syndrome in Ontario, Canada.</title>
        <authorList>
            <person name="Ilyukhin E."/>
            <person name="Nguyen H.D.T."/>
            <person name="Castle A.J."/>
            <person name="Ellouze W."/>
        </authorList>
    </citation>
    <scope>NUCLEOTIDE SEQUENCE [LARGE SCALE GENOMIC DNA]</scope>
    <source>
        <strain evidence="2 3">FDS-564</strain>
    </source>
</reference>
<feature type="region of interest" description="Disordered" evidence="1">
    <location>
        <begin position="1"/>
        <end position="32"/>
    </location>
</feature>
<evidence type="ECO:0000313" key="3">
    <source>
        <dbReference type="Proteomes" id="UP001320245"/>
    </source>
</evidence>
<accession>A0AAN9UC27</accession>
<proteinExistence type="predicted"/>
<gene>
    <name evidence="2" type="ORF">SLS53_002938</name>
</gene>
<dbReference type="AlphaFoldDB" id="A0AAN9UC27"/>
<keyword evidence="3" id="KW-1185">Reference proteome</keyword>